<dbReference type="SUPFAM" id="SSF56808">
    <property type="entry name" value="Ribosomal protein L1"/>
    <property type="match status" value="1"/>
</dbReference>
<dbReference type="GO" id="GO:0006412">
    <property type="term" value="P:translation"/>
    <property type="evidence" value="ECO:0007669"/>
    <property type="project" value="InterPro"/>
</dbReference>
<dbReference type="InParanoid" id="A0A1E5RVB7"/>
<dbReference type="EMBL" id="LPNM01000003">
    <property type="protein sequence ID" value="OEJ90765.1"/>
    <property type="molecule type" value="Genomic_DNA"/>
</dbReference>
<dbReference type="InterPro" id="IPR028364">
    <property type="entry name" value="Ribosomal_uL1/biogenesis"/>
</dbReference>
<dbReference type="GO" id="GO:0005762">
    <property type="term" value="C:mitochondrial large ribosomal subunit"/>
    <property type="evidence" value="ECO:0007669"/>
    <property type="project" value="TreeGrafter"/>
</dbReference>
<comment type="similarity">
    <text evidence="1">Belongs to the universal ribosomal protein uL1 family.</text>
</comment>
<protein>
    <submittedName>
        <fullName evidence="4">54S ribosomal protein L1, mitochondrial</fullName>
    </submittedName>
</protein>
<dbReference type="Gene3D" id="3.40.50.790">
    <property type="match status" value="1"/>
</dbReference>
<evidence type="ECO:0000313" key="4">
    <source>
        <dbReference type="EMBL" id="OEJ90765.1"/>
    </source>
</evidence>
<dbReference type="PANTHER" id="PTHR36427">
    <property type="entry name" value="54S RIBOSOMAL PROTEIN L1, MITOCHONDRIAL"/>
    <property type="match status" value="1"/>
</dbReference>
<dbReference type="Gene3D" id="3.30.190.20">
    <property type="match status" value="1"/>
</dbReference>
<dbReference type="InterPro" id="IPR002143">
    <property type="entry name" value="Ribosomal_uL1"/>
</dbReference>
<evidence type="ECO:0000256" key="1">
    <source>
        <dbReference type="ARBA" id="ARBA00010531"/>
    </source>
</evidence>
<dbReference type="InterPro" id="IPR016095">
    <property type="entry name" value="Ribosomal_uL1_3-a/b-sand"/>
</dbReference>
<dbReference type="STRING" id="56408.A0A1E5RVB7"/>
<keyword evidence="2 4" id="KW-0689">Ribosomal protein</keyword>
<gene>
    <name evidence="4" type="ORF">AWRI3579_g385</name>
</gene>
<keyword evidence="5" id="KW-1185">Reference proteome</keyword>
<dbReference type="GO" id="GO:0003723">
    <property type="term" value="F:RNA binding"/>
    <property type="evidence" value="ECO:0007669"/>
    <property type="project" value="InterPro"/>
</dbReference>
<dbReference type="Proteomes" id="UP000095728">
    <property type="component" value="Unassembled WGS sequence"/>
</dbReference>
<evidence type="ECO:0000313" key="5">
    <source>
        <dbReference type="Proteomes" id="UP000095728"/>
    </source>
</evidence>
<keyword evidence="3" id="KW-0687">Ribonucleoprotein</keyword>
<accession>A0A1E5RVB7</accession>
<dbReference type="Pfam" id="PF00687">
    <property type="entry name" value="Ribosomal_L1"/>
    <property type="match status" value="1"/>
</dbReference>
<organism evidence="4 5">
    <name type="scientific">Hanseniaspora osmophila</name>
    <dbReference type="NCBI Taxonomy" id="56408"/>
    <lineage>
        <taxon>Eukaryota</taxon>
        <taxon>Fungi</taxon>
        <taxon>Dikarya</taxon>
        <taxon>Ascomycota</taxon>
        <taxon>Saccharomycotina</taxon>
        <taxon>Saccharomycetes</taxon>
        <taxon>Saccharomycodales</taxon>
        <taxon>Saccharomycodaceae</taxon>
        <taxon>Hanseniaspora</taxon>
    </lineage>
</organism>
<dbReference type="PANTHER" id="PTHR36427:SF3">
    <property type="entry name" value="LARGE RIBOSOMAL SUBUNIT PROTEIN UL1M"/>
    <property type="match status" value="1"/>
</dbReference>
<evidence type="ECO:0000256" key="3">
    <source>
        <dbReference type="ARBA" id="ARBA00023274"/>
    </source>
</evidence>
<evidence type="ECO:0000256" key="2">
    <source>
        <dbReference type="ARBA" id="ARBA00022980"/>
    </source>
</evidence>
<reference evidence="5" key="1">
    <citation type="journal article" date="2016" name="Genome Announc.">
        <title>Genome sequences of three species of Hanseniaspora isolated from spontaneous wine fermentations.</title>
        <authorList>
            <person name="Sternes P.R."/>
            <person name="Lee D."/>
            <person name="Kutyna D.R."/>
            <person name="Borneman A.R."/>
        </authorList>
    </citation>
    <scope>NUCLEOTIDE SEQUENCE [LARGE SCALE GENOMIC DNA]</scope>
    <source>
        <strain evidence="5">AWRI3579</strain>
    </source>
</reference>
<name>A0A1E5RVB7_9ASCO</name>
<dbReference type="GO" id="GO:0003735">
    <property type="term" value="F:structural constituent of ribosome"/>
    <property type="evidence" value="ECO:0007669"/>
    <property type="project" value="InterPro"/>
</dbReference>
<dbReference type="OrthoDB" id="1747252at2759"/>
<comment type="caution">
    <text evidence="4">The sequence shown here is derived from an EMBL/GenBank/DDBJ whole genome shotgun (WGS) entry which is preliminary data.</text>
</comment>
<dbReference type="PIRSF" id="PIRSF002155">
    <property type="entry name" value="Ribosomal_L1"/>
    <property type="match status" value="1"/>
</dbReference>
<dbReference type="FunCoup" id="A0A1E5RVB7">
    <property type="interactions" value="299"/>
</dbReference>
<sequence>MMNTVVLRSYTASELFCTKRFISTSSILLGPKSNDAKVARDKSKKKELRKLAMNKNIAKDPAYNQPLYMPLDMALRYLRAAEVGYPTSQQTISITTKIVRDKGTPNLRGKVFFPHSIESENSKSKIMVFTNNDQSQIDYYKNELGCDYVGGQDLVDAIQNDKINLDEIKLSFATPDIASSLNKLGKKLGPKGLLPSTKRGTVAENLTNIIKENSASYPFTQKRADAISFPVGRLTFSDLKLAQNINAVRDGLYKSLSEQQSRKPSIVGHTYITSTNSPAITIDFK</sequence>
<dbReference type="CDD" id="cd00403">
    <property type="entry name" value="Ribosomal_L1"/>
    <property type="match status" value="1"/>
</dbReference>
<dbReference type="AlphaFoldDB" id="A0A1E5RVB7"/>
<dbReference type="InterPro" id="IPR023674">
    <property type="entry name" value="Ribosomal_uL1-like"/>
</dbReference>
<proteinExistence type="inferred from homology"/>